<feature type="transmembrane region" description="Helical" evidence="1">
    <location>
        <begin position="20"/>
        <end position="40"/>
    </location>
</feature>
<feature type="transmembrane region" description="Helical" evidence="1">
    <location>
        <begin position="52"/>
        <end position="75"/>
    </location>
</feature>
<evidence type="ECO:0000256" key="1">
    <source>
        <dbReference type="SAM" id="Phobius"/>
    </source>
</evidence>
<evidence type="ECO:0000313" key="3">
    <source>
        <dbReference type="Proteomes" id="UP001321047"/>
    </source>
</evidence>
<dbReference type="EMBL" id="JAOPJZ010000002">
    <property type="protein sequence ID" value="MCU4751000.1"/>
    <property type="molecule type" value="Genomic_DNA"/>
</dbReference>
<dbReference type="Proteomes" id="UP001321047">
    <property type="component" value="Unassembled WGS sequence"/>
</dbReference>
<comment type="caution">
    <text evidence="2">The sequence shown here is derived from an EMBL/GenBank/DDBJ whole genome shotgun (WGS) entry which is preliminary data.</text>
</comment>
<keyword evidence="1" id="KW-0812">Transmembrane</keyword>
<reference evidence="2 3" key="1">
    <citation type="submission" date="2022-09" db="EMBL/GenBank/DDBJ databases">
        <title>Enrichment on poylsaccharides allowed isolation of novel metabolic and taxonomic groups of Haloarchaea.</title>
        <authorList>
            <person name="Sorokin D.Y."/>
            <person name="Elcheninov A.G."/>
            <person name="Khizhniak T.V."/>
            <person name="Kolganova T.V."/>
            <person name="Kublanov I.V."/>
        </authorList>
    </citation>
    <scope>NUCLEOTIDE SEQUENCE [LARGE SCALE GENOMIC DNA]</scope>
    <source>
        <strain evidence="2 3">AArc-curdl1</strain>
    </source>
</reference>
<gene>
    <name evidence="2" type="ORF">OB919_03230</name>
</gene>
<keyword evidence="1" id="KW-0472">Membrane</keyword>
<proteinExistence type="predicted"/>
<accession>A0AAP3E5G8</accession>
<dbReference type="AlphaFoldDB" id="A0AAP3E5G8"/>
<keyword evidence="1" id="KW-1133">Transmembrane helix</keyword>
<keyword evidence="3" id="KW-1185">Reference proteome</keyword>
<name>A0AAP3E5G8_9EURY</name>
<sequence>MLGLAGFAERFRAHPVAATIELASFLGCFLLAIGTFVAISSGAPTGSLGDDWLWLAVIAGGSIFVVFWTALVPLYERTF</sequence>
<dbReference type="RefSeq" id="WP_342806347.1">
    <property type="nucleotide sequence ID" value="NZ_JAOPJZ010000002.1"/>
</dbReference>
<protein>
    <submittedName>
        <fullName evidence="2">Uncharacterized protein</fullName>
    </submittedName>
</protein>
<evidence type="ECO:0000313" key="2">
    <source>
        <dbReference type="EMBL" id="MCU4751000.1"/>
    </source>
</evidence>
<organism evidence="2 3">
    <name type="scientific">Natronosalvus hydrolyticus</name>
    <dbReference type="NCBI Taxonomy" id="2979988"/>
    <lineage>
        <taxon>Archaea</taxon>
        <taxon>Methanobacteriati</taxon>
        <taxon>Methanobacteriota</taxon>
        <taxon>Stenosarchaea group</taxon>
        <taxon>Halobacteria</taxon>
        <taxon>Halobacteriales</taxon>
        <taxon>Natrialbaceae</taxon>
        <taxon>Natronosalvus</taxon>
    </lineage>
</organism>